<evidence type="ECO:0000313" key="2">
    <source>
        <dbReference type="EMBL" id="QDT03132.1"/>
    </source>
</evidence>
<keyword evidence="1" id="KW-0812">Transmembrane</keyword>
<proteinExistence type="predicted"/>
<keyword evidence="1" id="KW-1133">Transmembrane helix</keyword>
<evidence type="ECO:0000313" key="3">
    <source>
        <dbReference type="Proteomes" id="UP000318538"/>
    </source>
</evidence>
<feature type="transmembrane region" description="Helical" evidence="1">
    <location>
        <begin position="321"/>
        <end position="341"/>
    </location>
</feature>
<feature type="transmembrane region" description="Helical" evidence="1">
    <location>
        <begin position="61"/>
        <end position="84"/>
    </location>
</feature>
<feature type="transmembrane region" description="Helical" evidence="1">
    <location>
        <begin position="30"/>
        <end position="49"/>
    </location>
</feature>
<dbReference type="RefSeq" id="WP_145168885.1">
    <property type="nucleotide sequence ID" value="NZ_CP036525.1"/>
</dbReference>
<feature type="transmembrane region" description="Helical" evidence="1">
    <location>
        <begin position="113"/>
        <end position="136"/>
    </location>
</feature>
<feature type="transmembrane region" description="Helical" evidence="1">
    <location>
        <begin position="495"/>
        <end position="516"/>
    </location>
</feature>
<protein>
    <submittedName>
        <fullName evidence="2">Uncharacterized protein</fullName>
    </submittedName>
</protein>
<keyword evidence="3" id="KW-1185">Reference proteome</keyword>
<sequence>MFNSRGMFDALGMPETMALTRLAISRSRTAAIVLLGIIVIGCSIVLAIHQTLAPTTEAEDLARYSAVIIAWTFLPAGIASLVLFDFSSGNSVNLPESNCSHFVLRMPIRSWKIAVVPLLLKTAWISMVWCLGSGLVRHFVGATPPIVIPCFAFSAVAMWLMAIAWRPFKFAWTRFIWIALAAVVSYAFLLLYFAAPTMPAVGWRPLAIWSSAAFAVINWGVAMVAAVMSIEKARTSAEGITSTGMFERGIFHRTAALSNSTQQAITTERQIEVPVRTFASPVAAIAWFELTSTRDYWLRTLLVGTLPLVLILTLATPFHAAWVAMALISFAVLAGISVSVAGESPSAKLPPILVRSPVSDAAIAWTRAAVSMSMAACMFAFILLAFAGWAIWPSNREIWIQWSQEIARQLDAPAQAINIGLAISLMIVIGFTTVAASFAGGLSWAGSTGRDWVAIPLAFACGIGFLVPIGIISLWLAHQSDWESARASLVALSRFIRPAIIALLVTKLIVATGISIKLRKLDLARPRSICTVWIGWVIVSIGIGGPLAFINPFAIIESWHWVSMTACLIPLGGILMLPLSAYWNRHR</sequence>
<keyword evidence="1" id="KW-0472">Membrane</keyword>
<organism evidence="2 3">
    <name type="scientific">Rubripirellula lacrimiformis</name>
    <dbReference type="NCBI Taxonomy" id="1930273"/>
    <lineage>
        <taxon>Bacteria</taxon>
        <taxon>Pseudomonadati</taxon>
        <taxon>Planctomycetota</taxon>
        <taxon>Planctomycetia</taxon>
        <taxon>Pirellulales</taxon>
        <taxon>Pirellulaceae</taxon>
        <taxon>Rubripirellula</taxon>
    </lineage>
</organism>
<dbReference type="KEGG" id="rlc:K227x_15130"/>
<dbReference type="Proteomes" id="UP000318538">
    <property type="component" value="Chromosome"/>
</dbReference>
<name>A0A517N7M2_9BACT</name>
<feature type="transmembrane region" description="Helical" evidence="1">
    <location>
        <begin position="142"/>
        <end position="163"/>
    </location>
</feature>
<feature type="transmembrane region" description="Helical" evidence="1">
    <location>
        <begin position="175"/>
        <end position="195"/>
    </location>
</feature>
<accession>A0A517N7M2</accession>
<feature type="transmembrane region" description="Helical" evidence="1">
    <location>
        <begin position="561"/>
        <end position="583"/>
    </location>
</feature>
<dbReference type="EMBL" id="CP036525">
    <property type="protein sequence ID" value="QDT03132.1"/>
    <property type="molecule type" value="Genomic_DNA"/>
</dbReference>
<reference evidence="2 3" key="1">
    <citation type="submission" date="2019-02" db="EMBL/GenBank/DDBJ databases">
        <title>Deep-cultivation of Planctomycetes and their phenomic and genomic characterization uncovers novel biology.</title>
        <authorList>
            <person name="Wiegand S."/>
            <person name="Jogler M."/>
            <person name="Boedeker C."/>
            <person name="Pinto D."/>
            <person name="Vollmers J."/>
            <person name="Rivas-Marin E."/>
            <person name="Kohn T."/>
            <person name="Peeters S.H."/>
            <person name="Heuer A."/>
            <person name="Rast P."/>
            <person name="Oberbeckmann S."/>
            <person name="Bunk B."/>
            <person name="Jeske O."/>
            <person name="Meyerdierks A."/>
            <person name="Storesund J.E."/>
            <person name="Kallscheuer N."/>
            <person name="Luecker S."/>
            <person name="Lage O.M."/>
            <person name="Pohl T."/>
            <person name="Merkel B.J."/>
            <person name="Hornburger P."/>
            <person name="Mueller R.-W."/>
            <person name="Bruemmer F."/>
            <person name="Labrenz M."/>
            <person name="Spormann A.M."/>
            <person name="Op den Camp H."/>
            <person name="Overmann J."/>
            <person name="Amann R."/>
            <person name="Jetten M.S.M."/>
            <person name="Mascher T."/>
            <person name="Medema M.H."/>
            <person name="Devos D.P."/>
            <person name="Kaster A.-K."/>
            <person name="Ovreas L."/>
            <person name="Rohde M."/>
            <person name="Galperin M.Y."/>
            <person name="Jogler C."/>
        </authorList>
    </citation>
    <scope>NUCLEOTIDE SEQUENCE [LARGE SCALE GENOMIC DNA]</scope>
    <source>
        <strain evidence="2 3">K22_7</strain>
    </source>
</reference>
<feature type="transmembrane region" description="Helical" evidence="1">
    <location>
        <begin position="296"/>
        <end position="315"/>
    </location>
</feature>
<feature type="transmembrane region" description="Helical" evidence="1">
    <location>
        <begin position="207"/>
        <end position="228"/>
    </location>
</feature>
<feature type="transmembrane region" description="Helical" evidence="1">
    <location>
        <begin position="452"/>
        <end position="475"/>
    </location>
</feature>
<gene>
    <name evidence="2" type="ORF">K227x_15130</name>
</gene>
<dbReference type="OrthoDB" id="247969at2"/>
<feature type="transmembrane region" description="Helical" evidence="1">
    <location>
        <begin position="412"/>
        <end position="440"/>
    </location>
</feature>
<feature type="transmembrane region" description="Helical" evidence="1">
    <location>
        <begin position="528"/>
        <end position="549"/>
    </location>
</feature>
<feature type="transmembrane region" description="Helical" evidence="1">
    <location>
        <begin position="362"/>
        <end position="392"/>
    </location>
</feature>
<evidence type="ECO:0000256" key="1">
    <source>
        <dbReference type="SAM" id="Phobius"/>
    </source>
</evidence>
<dbReference type="AlphaFoldDB" id="A0A517N7M2"/>